<keyword evidence="3" id="KW-1185">Reference proteome</keyword>
<evidence type="ECO:0000313" key="2">
    <source>
        <dbReference type="EMBL" id="RAK72110.1"/>
    </source>
</evidence>
<protein>
    <submittedName>
        <fullName evidence="2">CHL4-domain-containing protein</fullName>
    </submittedName>
</protein>
<reference evidence="2 3" key="1">
    <citation type="submission" date="2018-02" db="EMBL/GenBank/DDBJ databases">
        <title>The genomes of Aspergillus section Nigri reveals drivers in fungal speciation.</title>
        <authorList>
            <consortium name="DOE Joint Genome Institute"/>
            <person name="Vesth T.C."/>
            <person name="Nybo J."/>
            <person name="Theobald S."/>
            <person name="Brandl J."/>
            <person name="Frisvad J.C."/>
            <person name="Nielsen K.F."/>
            <person name="Lyhne E.K."/>
            <person name="Kogle M.E."/>
            <person name="Kuo A."/>
            <person name="Riley R."/>
            <person name="Clum A."/>
            <person name="Nolan M."/>
            <person name="Lipzen A."/>
            <person name="Salamov A."/>
            <person name="Henrissat B."/>
            <person name="Wiebenga A."/>
            <person name="De vries R.P."/>
            <person name="Grigoriev I.V."/>
            <person name="Mortensen U.H."/>
            <person name="Andersen M.R."/>
            <person name="Baker S.E."/>
        </authorList>
    </citation>
    <scope>NUCLEOTIDE SEQUENCE [LARGE SCALE GENOMIC DNA]</scope>
    <source>
        <strain evidence="2 3">CBS 313.89</strain>
    </source>
</reference>
<dbReference type="OrthoDB" id="6585699at2759"/>
<evidence type="ECO:0000256" key="1">
    <source>
        <dbReference type="SAM" id="MobiDB-lite"/>
    </source>
</evidence>
<accession>A0A8G1RF19</accession>
<dbReference type="EMBL" id="KZ824702">
    <property type="protein sequence ID" value="RAK72110.1"/>
    <property type="molecule type" value="Genomic_DNA"/>
</dbReference>
<dbReference type="VEuPathDB" id="FungiDB:BO72DRAFT_501313"/>
<evidence type="ECO:0000313" key="3">
    <source>
        <dbReference type="Proteomes" id="UP000249789"/>
    </source>
</evidence>
<feature type="region of interest" description="Disordered" evidence="1">
    <location>
        <begin position="334"/>
        <end position="402"/>
    </location>
</feature>
<dbReference type="Pfam" id="PF05238">
    <property type="entry name" value="CENP-N"/>
    <property type="match status" value="1"/>
</dbReference>
<dbReference type="InterPro" id="IPR007902">
    <property type="entry name" value="Chl4/mis15/CENP-N"/>
</dbReference>
<proteinExistence type="predicted"/>
<dbReference type="Gene3D" id="3.10.20.720">
    <property type="match status" value="1"/>
</dbReference>
<feature type="compositionally biased region" description="Basic and acidic residues" evidence="1">
    <location>
        <begin position="370"/>
        <end position="394"/>
    </location>
</feature>
<dbReference type="AlphaFoldDB" id="A0A8G1RF19"/>
<feature type="compositionally biased region" description="Basic and acidic residues" evidence="1">
    <location>
        <begin position="346"/>
        <end position="363"/>
    </location>
</feature>
<feature type="region of interest" description="Disordered" evidence="1">
    <location>
        <begin position="66"/>
        <end position="88"/>
    </location>
</feature>
<organism evidence="2 3">
    <name type="scientific">Aspergillus fijiensis CBS 313.89</name>
    <dbReference type="NCBI Taxonomy" id="1448319"/>
    <lineage>
        <taxon>Eukaryota</taxon>
        <taxon>Fungi</taxon>
        <taxon>Dikarya</taxon>
        <taxon>Ascomycota</taxon>
        <taxon>Pezizomycotina</taxon>
        <taxon>Eurotiomycetes</taxon>
        <taxon>Eurotiomycetidae</taxon>
        <taxon>Eurotiales</taxon>
        <taxon>Aspergillaceae</taxon>
        <taxon>Aspergillus</taxon>
    </lineage>
</organism>
<dbReference type="GO" id="GO:0034080">
    <property type="term" value="P:CENP-A containing chromatin assembly"/>
    <property type="evidence" value="ECO:0007669"/>
    <property type="project" value="InterPro"/>
</dbReference>
<dbReference type="GO" id="GO:0007059">
    <property type="term" value="P:chromosome segregation"/>
    <property type="evidence" value="ECO:0007669"/>
    <property type="project" value="InterPro"/>
</dbReference>
<dbReference type="GeneID" id="63866302"/>
<gene>
    <name evidence="2" type="ORF">BO72DRAFT_501313</name>
</gene>
<dbReference type="RefSeq" id="XP_040796122.1">
    <property type="nucleotide sequence ID" value="XM_040948969.1"/>
</dbReference>
<sequence length="496" mass="54366">MWDAREAEKGHWPLGKFNDYSGAGVNLRIPSSTPSLVKTFGKLTRQALLDLVFQWLEDGNVQHFPPYLQANEGSKREEEGDDDGLRPYPAERTINGVRNAYQELQFRKGGKREVIDRILEGDWRHGITLRQLAMVDLRYMDDHPSSLRWTALELARIDNSSSNESSACIPRVHASTFLSSLQQQISPLVKAHYHLARSTSLPLTVLRVFVTTSPYQNAPRQSAESLTDSSRTIYVAFPDSCPFFYTSMASPQTASKASSALPNSLVATDVRSLQRLVRDAIPKALSLPHQRYTVKPTSLTAKSLEALLALRGPGRSNHANGAFSIFADAALEGSPLDPRPSNTVSPEEHNRQSASVRSRDSAGKENTATDAKEATLENRRASKRSLADSKEPGTSKKRTLALQSRFGTSGTLSSAPLDRLDVRLLDALPGDAKPTEHAQQPTVSLAFAGTDVIGGIRKLAELGVIDAERMPCWMTGEEGVSVLAVREGRRVSKAGR</sequence>
<dbReference type="Proteomes" id="UP000249789">
    <property type="component" value="Unassembled WGS sequence"/>
</dbReference>
<name>A0A8G1RF19_9EURO</name>